<dbReference type="SUPFAM" id="SSF57701">
    <property type="entry name" value="Zn2/Cys6 DNA-binding domain"/>
    <property type="match status" value="1"/>
</dbReference>
<dbReference type="InterPro" id="IPR036864">
    <property type="entry name" value="Zn2-C6_fun-type_DNA-bd_sf"/>
</dbReference>
<dbReference type="PANTHER" id="PTHR37534:SF49">
    <property type="entry name" value="LYSINE BIOSYNTHESIS REGULATORY PROTEIN LYS14"/>
    <property type="match status" value="1"/>
</dbReference>
<dbReference type="AlphaFoldDB" id="A0A7H9B013"/>
<dbReference type="CDD" id="cd00067">
    <property type="entry name" value="GAL4"/>
    <property type="match status" value="1"/>
</dbReference>
<reference evidence="4 5" key="1">
    <citation type="submission" date="2020-07" db="EMBL/GenBank/DDBJ databases">
        <title>The yeast mating-type switching endonuclease HO is a domesticated member of an unorthodox homing genetic element family.</title>
        <authorList>
            <person name="Coughlan A.Y."/>
            <person name="Lombardi L."/>
            <person name="Braun-Galleani S."/>
            <person name="Martos A.R."/>
            <person name="Galeote V."/>
            <person name="Bigey F."/>
            <person name="Dequin S."/>
            <person name="Byrne K.P."/>
            <person name="Wolfe K.H."/>
        </authorList>
    </citation>
    <scope>NUCLEOTIDE SEQUENCE [LARGE SCALE GENOMIC DNA]</scope>
    <source>
        <strain evidence="4 5">NRRL Y-6702</strain>
    </source>
</reference>
<accession>A0A7H9B013</accession>
<dbReference type="OrthoDB" id="424974at2759"/>
<keyword evidence="2" id="KW-0539">Nucleus</keyword>
<dbReference type="PROSITE" id="PS00463">
    <property type="entry name" value="ZN2_CY6_FUNGAL_1"/>
    <property type="match status" value="1"/>
</dbReference>
<feature type="domain" description="Zn(2)-C6 fungal-type" evidence="3">
    <location>
        <begin position="16"/>
        <end position="46"/>
    </location>
</feature>
<dbReference type="Proteomes" id="UP000509704">
    <property type="component" value="Chromosome 3"/>
</dbReference>
<gene>
    <name evidence="4" type="ORF">HG535_0C03230</name>
</gene>
<dbReference type="Pfam" id="PF11951">
    <property type="entry name" value="Fungal_trans_2"/>
    <property type="match status" value="1"/>
</dbReference>
<dbReference type="GO" id="GO:0000976">
    <property type="term" value="F:transcription cis-regulatory region binding"/>
    <property type="evidence" value="ECO:0007669"/>
    <property type="project" value="TreeGrafter"/>
</dbReference>
<dbReference type="SMART" id="SM00066">
    <property type="entry name" value="GAL4"/>
    <property type="match status" value="1"/>
</dbReference>
<sequence>MARVIRKRTKKYSHNGCKECKRRKIKCDEEQPVCWQCDRLNKRCQYNTKTNNRHSMGNEVFKDLERHQDDMANARSNLLSPLLYFSENNSVLNQSLDEEVQDSLPVPGSSILANDLSDLISLNLDELATVAESTTPHYSTPDGIMLSSPPFDSERIFQTNVPMSYISLSGLNHFYMKEFYNDFSKIILPLQAKENGVTCNPVRDILMIHARDSYYLLYALLACGARTSHRKTSLPEDLSSYKAYLRHCLTSLTTAMDQQFNSKLDSILLTILVLTCDNASNKSQAWRAHLHGAKDLLFKKSYTNQKPQSMTFLLCRAWYSSIEILAGLVSANGGTLQSNEELDLLTLPNDQKEAATLRELKIVSPEGVSLFHGYSMELVVALKDLIKLLRNENKSRVHYSKIIDLLARLNKQLSFQVISGAGIIPETHQYHPKNVRQDNLNHANIEIISIDGNKIAVSWLDIVHRSYTLASLITISTKLLNMKKECEMVQGMVRDLLDTAFFLDATNDSSKSYCSFLLQWPILVAGLNSIEEPDKIKVETFFRLLAELGSGSAGFVLVRMRKVWLKGLKFEQETPDQVDIVPY</sequence>
<evidence type="ECO:0000256" key="1">
    <source>
        <dbReference type="ARBA" id="ARBA00004123"/>
    </source>
</evidence>
<keyword evidence="5" id="KW-1185">Reference proteome</keyword>
<evidence type="ECO:0000313" key="5">
    <source>
        <dbReference type="Proteomes" id="UP000509704"/>
    </source>
</evidence>
<dbReference type="GO" id="GO:0005634">
    <property type="term" value="C:nucleus"/>
    <property type="evidence" value="ECO:0007669"/>
    <property type="project" value="UniProtKB-SubCell"/>
</dbReference>
<dbReference type="PROSITE" id="PS50048">
    <property type="entry name" value="ZN2_CY6_FUNGAL_2"/>
    <property type="match status" value="1"/>
</dbReference>
<proteinExistence type="predicted"/>
<dbReference type="EMBL" id="CP058606">
    <property type="protein sequence ID" value="QLG71970.1"/>
    <property type="molecule type" value="Genomic_DNA"/>
</dbReference>
<comment type="subcellular location">
    <subcellularLocation>
        <location evidence="1">Nucleus</location>
    </subcellularLocation>
</comment>
<dbReference type="GeneID" id="59235668"/>
<dbReference type="InterPro" id="IPR001138">
    <property type="entry name" value="Zn2Cys6_DnaBD"/>
</dbReference>
<dbReference type="RefSeq" id="XP_037143698.1">
    <property type="nucleotide sequence ID" value="XM_037287803.1"/>
</dbReference>
<dbReference type="Pfam" id="PF00172">
    <property type="entry name" value="Zn_clus"/>
    <property type="match status" value="1"/>
</dbReference>
<dbReference type="Gene3D" id="4.10.240.10">
    <property type="entry name" value="Zn(2)-C6 fungal-type DNA-binding domain"/>
    <property type="match status" value="1"/>
</dbReference>
<dbReference type="GO" id="GO:0008270">
    <property type="term" value="F:zinc ion binding"/>
    <property type="evidence" value="ECO:0007669"/>
    <property type="project" value="InterPro"/>
</dbReference>
<evidence type="ECO:0000259" key="3">
    <source>
        <dbReference type="PROSITE" id="PS50048"/>
    </source>
</evidence>
<name>A0A7H9B013_ZYGMR</name>
<evidence type="ECO:0000313" key="4">
    <source>
        <dbReference type="EMBL" id="QLG71970.1"/>
    </source>
</evidence>
<dbReference type="GO" id="GO:0000981">
    <property type="term" value="F:DNA-binding transcription factor activity, RNA polymerase II-specific"/>
    <property type="evidence" value="ECO:0007669"/>
    <property type="project" value="InterPro"/>
</dbReference>
<dbReference type="InterPro" id="IPR021858">
    <property type="entry name" value="Fun_TF"/>
</dbReference>
<dbReference type="KEGG" id="zmk:HG535_0C03230"/>
<dbReference type="PANTHER" id="PTHR37534">
    <property type="entry name" value="TRANSCRIPTIONAL ACTIVATOR PROTEIN UGA3"/>
    <property type="match status" value="1"/>
</dbReference>
<organism evidence="4 5">
    <name type="scientific">Zygotorulaspora mrakii</name>
    <name type="common">Zygosaccharomyces mrakii</name>
    <dbReference type="NCBI Taxonomy" id="42260"/>
    <lineage>
        <taxon>Eukaryota</taxon>
        <taxon>Fungi</taxon>
        <taxon>Dikarya</taxon>
        <taxon>Ascomycota</taxon>
        <taxon>Saccharomycotina</taxon>
        <taxon>Saccharomycetes</taxon>
        <taxon>Saccharomycetales</taxon>
        <taxon>Saccharomycetaceae</taxon>
        <taxon>Zygotorulaspora</taxon>
    </lineage>
</organism>
<protein>
    <recommendedName>
        <fullName evidence="3">Zn(2)-C6 fungal-type domain-containing protein</fullName>
    </recommendedName>
</protein>
<evidence type="ECO:0000256" key="2">
    <source>
        <dbReference type="ARBA" id="ARBA00023242"/>
    </source>
</evidence>
<dbReference type="GO" id="GO:0045944">
    <property type="term" value="P:positive regulation of transcription by RNA polymerase II"/>
    <property type="evidence" value="ECO:0007669"/>
    <property type="project" value="TreeGrafter"/>
</dbReference>